<dbReference type="Pfam" id="PF02518">
    <property type="entry name" value="HATPase_c"/>
    <property type="match status" value="1"/>
</dbReference>
<dbReference type="CDD" id="cd00082">
    <property type="entry name" value="HisKA"/>
    <property type="match status" value="1"/>
</dbReference>
<dbReference type="PANTHER" id="PTHR45453">
    <property type="entry name" value="PHOSPHATE REGULON SENSOR PROTEIN PHOR"/>
    <property type="match status" value="1"/>
</dbReference>
<dbReference type="PANTHER" id="PTHR45453:SF1">
    <property type="entry name" value="PHOSPHATE REGULON SENSOR PROTEIN PHOR"/>
    <property type="match status" value="1"/>
</dbReference>
<dbReference type="GO" id="GO:0005886">
    <property type="term" value="C:plasma membrane"/>
    <property type="evidence" value="ECO:0007669"/>
    <property type="project" value="TreeGrafter"/>
</dbReference>
<comment type="caution">
    <text evidence="8">The sequence shown here is derived from an EMBL/GenBank/DDBJ whole genome shotgun (WGS) entry which is preliminary data.</text>
</comment>
<evidence type="ECO:0000256" key="5">
    <source>
        <dbReference type="ARBA" id="ARBA00022777"/>
    </source>
</evidence>
<evidence type="ECO:0000259" key="7">
    <source>
        <dbReference type="PROSITE" id="PS50109"/>
    </source>
</evidence>
<dbReference type="RefSeq" id="WP_021836467.1">
    <property type="nucleotide sequence ID" value="NZ_CAQM01000698.1"/>
</dbReference>
<dbReference type="EC" id="2.7.13.3" evidence="2"/>
<keyword evidence="4" id="KW-0808">Transferase</keyword>
<keyword evidence="6" id="KW-0902">Two-component regulatory system</keyword>
<dbReference type="AlphaFoldDB" id="T2JDS3"/>
<dbReference type="InterPro" id="IPR036890">
    <property type="entry name" value="HATPase_C_sf"/>
</dbReference>
<dbReference type="SUPFAM" id="SSF55874">
    <property type="entry name" value="ATPase domain of HSP90 chaperone/DNA topoisomerase II/histidine kinase"/>
    <property type="match status" value="1"/>
</dbReference>
<dbReference type="GO" id="GO:0000155">
    <property type="term" value="F:phosphorelay sensor kinase activity"/>
    <property type="evidence" value="ECO:0007669"/>
    <property type="project" value="InterPro"/>
</dbReference>
<reference evidence="8 9" key="1">
    <citation type="submission" date="2013-01" db="EMBL/GenBank/DDBJ databases">
        <authorList>
            <person name="Bench S."/>
        </authorList>
    </citation>
    <scope>NUCLEOTIDE SEQUENCE [LARGE SCALE GENOMIC DNA]</scope>
    <source>
        <strain evidence="8 9">WH 0401</strain>
    </source>
</reference>
<protein>
    <recommendedName>
        <fullName evidence="2">histidine kinase</fullName>
        <ecNumber evidence="2">2.7.13.3</ecNumber>
    </recommendedName>
</protein>
<dbReference type="InterPro" id="IPR003594">
    <property type="entry name" value="HATPase_dom"/>
</dbReference>
<evidence type="ECO:0000256" key="6">
    <source>
        <dbReference type="ARBA" id="ARBA00023012"/>
    </source>
</evidence>
<dbReference type="InterPro" id="IPR019278">
    <property type="entry name" value="DICT_dom"/>
</dbReference>
<dbReference type="EMBL" id="CAQM01000698">
    <property type="protein sequence ID" value="CCQ63365.1"/>
    <property type="molecule type" value="Genomic_DNA"/>
</dbReference>
<dbReference type="Pfam" id="PF10069">
    <property type="entry name" value="DICT"/>
    <property type="match status" value="1"/>
</dbReference>
<dbReference type="SMART" id="SM00387">
    <property type="entry name" value="HATPase_c"/>
    <property type="match status" value="1"/>
</dbReference>
<evidence type="ECO:0000313" key="9">
    <source>
        <dbReference type="Proteomes" id="UP000018198"/>
    </source>
</evidence>
<dbReference type="Proteomes" id="UP000018198">
    <property type="component" value="Unassembled WGS sequence"/>
</dbReference>
<dbReference type="Gene3D" id="3.30.565.10">
    <property type="entry name" value="Histidine kinase-like ATPase, C-terminal domain"/>
    <property type="match status" value="1"/>
</dbReference>
<reference evidence="8 9" key="2">
    <citation type="submission" date="2013-09" db="EMBL/GenBank/DDBJ databases">
        <title>Whole genome comparison of six Crocosphaera watsonii strains with differing phenotypes.</title>
        <authorList>
            <person name="Bench S.R."/>
            <person name="Heller P."/>
            <person name="Frank I."/>
            <person name="Arciniega M."/>
            <person name="Shilova I.N."/>
            <person name="Zehr J.P."/>
        </authorList>
    </citation>
    <scope>NUCLEOTIDE SEQUENCE [LARGE SCALE GENOMIC DNA]</scope>
    <source>
        <strain evidence="8 9">WH 0401</strain>
    </source>
</reference>
<accession>T2JDS3</accession>
<evidence type="ECO:0000313" key="8">
    <source>
        <dbReference type="EMBL" id="CCQ63365.1"/>
    </source>
</evidence>
<dbReference type="PROSITE" id="PS50109">
    <property type="entry name" value="HIS_KIN"/>
    <property type="match status" value="1"/>
</dbReference>
<name>T2JDS3_CROWT</name>
<dbReference type="InterPro" id="IPR050351">
    <property type="entry name" value="BphY/WalK/GraS-like"/>
</dbReference>
<dbReference type="InterPro" id="IPR005467">
    <property type="entry name" value="His_kinase_dom"/>
</dbReference>
<comment type="catalytic activity">
    <reaction evidence="1">
        <text>ATP + protein L-histidine = ADP + protein N-phospho-L-histidine.</text>
        <dbReference type="EC" id="2.7.13.3"/>
    </reaction>
</comment>
<gene>
    <name evidence="8" type="ORF">CWATWH0401_4742</name>
</gene>
<organism evidence="8 9">
    <name type="scientific">Crocosphaera watsonii WH 0401</name>
    <dbReference type="NCBI Taxonomy" id="555881"/>
    <lineage>
        <taxon>Bacteria</taxon>
        <taxon>Bacillati</taxon>
        <taxon>Cyanobacteriota</taxon>
        <taxon>Cyanophyceae</taxon>
        <taxon>Oscillatoriophycideae</taxon>
        <taxon>Chroococcales</taxon>
        <taxon>Aphanothecaceae</taxon>
        <taxon>Crocosphaera</taxon>
    </lineage>
</organism>
<dbReference type="InterPro" id="IPR036097">
    <property type="entry name" value="HisK_dim/P_sf"/>
</dbReference>
<keyword evidence="5 8" id="KW-0418">Kinase</keyword>
<evidence type="ECO:0000256" key="2">
    <source>
        <dbReference type="ARBA" id="ARBA00012438"/>
    </source>
</evidence>
<dbReference type="InterPro" id="IPR003661">
    <property type="entry name" value="HisK_dim/P_dom"/>
</dbReference>
<dbReference type="FunFam" id="3.30.565.10:FF:000006">
    <property type="entry name" value="Sensor histidine kinase WalK"/>
    <property type="match status" value="1"/>
</dbReference>
<keyword evidence="3" id="KW-0597">Phosphoprotein</keyword>
<sequence>MNPPTTSELSLYQLTQTTDSDLASLTISASTFREWVDTGIRFLIDQEIQATVWAKLPPHSRWWTTLETYYQEGLSEQIYRCNISRSGGSAPSRHSSRSSYSSQDSLIPIVLETSIQLRREHFCLILSPQLCSLMLAQEQIPAEEDPPSGLLEPTTLKVIYSFNPNVIQKALSAIKHLITITDTTPVEVLTDSVLPFPLPSEIDTTLLTRLWYQFLPHISSVSPKIKQETTQPLPSKSLTVREEFLQPLTRELSTPLTNMKTALQLLEKKQHKRDIRQRYIDLLKKECDRQNTLLIGLQELLQLNQSLEESDPTVHLEELVPGIVSTYQAIAEEKGITLGYTIPAGFPAVACPSSWLRRILQNIIHNSLKFTPEGGRITVQTNLRSEGVEIAVIDTGVGIENSDIPKLFDSFYRGRNTLSSSVEGVGLGLTIVRHLIEQCGGKIEIVSQVDKGTIVKVIFQESSD</sequence>
<proteinExistence type="predicted"/>
<dbReference type="Gene3D" id="1.10.287.130">
    <property type="match status" value="1"/>
</dbReference>
<dbReference type="SUPFAM" id="SSF47384">
    <property type="entry name" value="Homodimeric domain of signal transducing histidine kinase"/>
    <property type="match status" value="1"/>
</dbReference>
<dbReference type="GO" id="GO:0016036">
    <property type="term" value="P:cellular response to phosphate starvation"/>
    <property type="evidence" value="ECO:0007669"/>
    <property type="project" value="TreeGrafter"/>
</dbReference>
<evidence type="ECO:0000256" key="4">
    <source>
        <dbReference type="ARBA" id="ARBA00022679"/>
    </source>
</evidence>
<dbReference type="InterPro" id="IPR004358">
    <property type="entry name" value="Sig_transdc_His_kin-like_C"/>
</dbReference>
<dbReference type="GO" id="GO:0004721">
    <property type="term" value="F:phosphoprotein phosphatase activity"/>
    <property type="evidence" value="ECO:0007669"/>
    <property type="project" value="TreeGrafter"/>
</dbReference>
<evidence type="ECO:0000256" key="1">
    <source>
        <dbReference type="ARBA" id="ARBA00000085"/>
    </source>
</evidence>
<dbReference type="PRINTS" id="PR00344">
    <property type="entry name" value="BCTRLSENSOR"/>
</dbReference>
<evidence type="ECO:0000256" key="3">
    <source>
        <dbReference type="ARBA" id="ARBA00022553"/>
    </source>
</evidence>
<feature type="domain" description="Histidine kinase" evidence="7">
    <location>
        <begin position="247"/>
        <end position="463"/>
    </location>
</feature>